<organism evidence="1">
    <name type="scientific">uncultured Sulfurovum sp</name>
    <dbReference type="NCBI Taxonomy" id="269237"/>
    <lineage>
        <taxon>Bacteria</taxon>
        <taxon>Pseudomonadati</taxon>
        <taxon>Campylobacterota</taxon>
        <taxon>Epsilonproteobacteria</taxon>
        <taxon>Campylobacterales</taxon>
        <taxon>Sulfurovaceae</taxon>
        <taxon>Sulfurovum</taxon>
        <taxon>environmental samples</taxon>
    </lineage>
</organism>
<proteinExistence type="predicted"/>
<dbReference type="EMBL" id="CACVAS010000047">
    <property type="protein sequence ID" value="CAA6807084.1"/>
    <property type="molecule type" value="Genomic_DNA"/>
</dbReference>
<dbReference type="AlphaFoldDB" id="A0A6S6SF87"/>
<gene>
    <name evidence="1" type="ORF">HELGO_WM3258</name>
</gene>
<accession>A0A6S6SF87</accession>
<name>A0A6S6SF87_9BACT</name>
<evidence type="ECO:0008006" key="2">
    <source>
        <dbReference type="Google" id="ProtNLM"/>
    </source>
</evidence>
<evidence type="ECO:0000313" key="1">
    <source>
        <dbReference type="EMBL" id="CAA6807084.1"/>
    </source>
</evidence>
<protein>
    <recommendedName>
        <fullName evidence="2">Nucleotidyltransferase</fullName>
    </recommendedName>
</protein>
<dbReference type="SUPFAM" id="SSF81301">
    <property type="entry name" value="Nucleotidyltransferase"/>
    <property type="match status" value="1"/>
</dbReference>
<dbReference type="Gene3D" id="3.30.460.40">
    <property type="match status" value="1"/>
</dbReference>
<sequence>MDYFEDYKDILQLFNKYGVKYLVIGAYAMGNYGYSRNTLDIDLWIEKSVENAKKIQKAFSDFPIPYEITVTELMSENFVLQIGLAPMRIDVLTDIDGVDFLEAWDNRTNNSLFSEEINFISLHDLIKNKSATNRPKDKYDVVELEKIKKLADT</sequence>
<dbReference type="InterPro" id="IPR043519">
    <property type="entry name" value="NT_sf"/>
</dbReference>
<reference evidence="1" key="1">
    <citation type="submission" date="2020-01" db="EMBL/GenBank/DDBJ databases">
        <authorList>
            <person name="Meier V. D."/>
            <person name="Meier V D."/>
        </authorList>
    </citation>
    <scope>NUCLEOTIDE SEQUENCE</scope>
    <source>
        <strain evidence="1">HLG_WM_MAG_01</strain>
    </source>
</reference>